<dbReference type="InterPro" id="IPR035959">
    <property type="entry name" value="RutC-like_sf"/>
</dbReference>
<dbReference type="GO" id="GO:0005829">
    <property type="term" value="C:cytosol"/>
    <property type="evidence" value="ECO:0007669"/>
    <property type="project" value="TreeGrafter"/>
</dbReference>
<name>A0A5J6MMH5_9PROT</name>
<dbReference type="PANTHER" id="PTHR11803:SF39">
    <property type="entry name" value="2-IMINOBUTANOATE_2-IMINOPROPANOATE DEAMINASE"/>
    <property type="match status" value="1"/>
</dbReference>
<evidence type="ECO:0000313" key="3">
    <source>
        <dbReference type="Proteomes" id="UP000326202"/>
    </source>
</evidence>
<dbReference type="KEGG" id="htq:FRZ44_12160"/>
<proteinExistence type="inferred from homology"/>
<dbReference type="Gene3D" id="3.30.1330.40">
    <property type="entry name" value="RutC-like"/>
    <property type="match status" value="1"/>
</dbReference>
<protein>
    <submittedName>
        <fullName evidence="2">Reactive intermediate/imine deaminase</fullName>
    </submittedName>
</protein>
<evidence type="ECO:0000256" key="1">
    <source>
        <dbReference type="ARBA" id="ARBA00010552"/>
    </source>
</evidence>
<dbReference type="PANTHER" id="PTHR11803">
    <property type="entry name" value="2-IMINOBUTANOATE/2-IMINOPROPANOATE DEAMINASE RIDA"/>
    <property type="match status" value="1"/>
</dbReference>
<dbReference type="SUPFAM" id="SSF55298">
    <property type="entry name" value="YjgF-like"/>
    <property type="match status" value="1"/>
</dbReference>
<dbReference type="FunFam" id="3.30.1330.40:FF:000001">
    <property type="entry name" value="L-PSP family endoribonuclease"/>
    <property type="match status" value="1"/>
</dbReference>
<dbReference type="GO" id="GO:0019239">
    <property type="term" value="F:deaminase activity"/>
    <property type="evidence" value="ECO:0007669"/>
    <property type="project" value="TreeGrafter"/>
</dbReference>
<gene>
    <name evidence="2" type="ORF">FRZ44_12160</name>
</gene>
<reference evidence="2 3" key="1">
    <citation type="submission" date="2019-08" db="EMBL/GenBank/DDBJ databases">
        <title>Hyperibacter terrae gen. nov., sp. nov. and Hyperibacter viscosus sp. nov., two new members in the family Rhodospirillaceae isolated from the rhizosphere of Hypericum perforatum.</title>
        <authorList>
            <person name="Noviana Z."/>
        </authorList>
    </citation>
    <scope>NUCLEOTIDE SEQUENCE [LARGE SCALE GENOMIC DNA]</scope>
    <source>
        <strain evidence="2 3">R5913</strain>
    </source>
</reference>
<dbReference type="CDD" id="cd00448">
    <property type="entry name" value="YjgF_YER057c_UK114_family"/>
    <property type="match status" value="1"/>
</dbReference>
<evidence type="ECO:0000313" key="2">
    <source>
        <dbReference type="EMBL" id="QEX15926.1"/>
    </source>
</evidence>
<organism evidence="2 3">
    <name type="scientific">Hypericibacter terrae</name>
    <dbReference type="NCBI Taxonomy" id="2602015"/>
    <lineage>
        <taxon>Bacteria</taxon>
        <taxon>Pseudomonadati</taxon>
        <taxon>Pseudomonadota</taxon>
        <taxon>Alphaproteobacteria</taxon>
        <taxon>Rhodospirillales</taxon>
        <taxon>Dongiaceae</taxon>
        <taxon>Hypericibacter</taxon>
    </lineage>
</organism>
<dbReference type="RefSeq" id="WP_151176338.1">
    <property type="nucleotide sequence ID" value="NZ_CP042906.1"/>
</dbReference>
<keyword evidence="3" id="KW-1185">Reference proteome</keyword>
<dbReference type="Pfam" id="PF01042">
    <property type="entry name" value="Ribonuc_L-PSP"/>
    <property type="match status" value="1"/>
</dbReference>
<dbReference type="OrthoDB" id="9809792at2"/>
<dbReference type="EMBL" id="CP042906">
    <property type="protein sequence ID" value="QEX15926.1"/>
    <property type="molecule type" value="Genomic_DNA"/>
</dbReference>
<dbReference type="NCBIfam" id="TIGR00004">
    <property type="entry name" value="Rid family detoxifying hydrolase"/>
    <property type="match status" value="1"/>
</dbReference>
<dbReference type="Proteomes" id="UP000326202">
    <property type="component" value="Chromosome"/>
</dbReference>
<comment type="similarity">
    <text evidence="1">Belongs to the RutC family.</text>
</comment>
<accession>A0A5J6MMH5</accession>
<dbReference type="InterPro" id="IPR006175">
    <property type="entry name" value="YjgF/YER057c/UK114"/>
</dbReference>
<dbReference type="AlphaFoldDB" id="A0A5J6MMH5"/>
<sequence>MRREIITTDRIAPSVGPFSAAVRAGDLLFLSGQVGLDPATGKLVAGDIGAQTEQIFANISAVLEAAGKSFDDVMKTTVYLADMRDFAAMNAVYARYFQTPYPARTTIQAAGLPLGAPVEIEVVAR</sequence>
<dbReference type="InterPro" id="IPR006056">
    <property type="entry name" value="RidA"/>
</dbReference>